<dbReference type="EMBL" id="FOFS01000001">
    <property type="protein sequence ID" value="SEP77798.1"/>
    <property type="molecule type" value="Genomic_DNA"/>
</dbReference>
<reference evidence="8 9" key="1">
    <citation type="submission" date="2016-10" db="EMBL/GenBank/DDBJ databases">
        <authorList>
            <person name="de Groot N.N."/>
        </authorList>
    </citation>
    <scope>NUCLEOTIDE SEQUENCE [LARGE SCALE GENOMIC DNA]</scope>
    <source>
        <strain evidence="8 9">DSM 25927</strain>
    </source>
</reference>
<dbReference type="PANTHER" id="PTHR36115">
    <property type="entry name" value="PROLINE-RICH ANTIGEN HOMOLOG-RELATED"/>
    <property type="match status" value="1"/>
</dbReference>
<dbReference type="RefSeq" id="WP_093281378.1">
    <property type="nucleotide sequence ID" value="NZ_FOFS01000001.1"/>
</dbReference>
<sequence>MSRSETLQPAPIWRRLAASVYDGLLLLGLWMSAILVEEVLRALFGFGHAWAALRAYLLLLGFCFFGWSWTHGGQTLGMRAWRLRVDSAYGPGLRWPAALSRYALLLCCWGVSLAPLLARLPQVREEPLARPVTLVCLTLLVLGFTAMRLDRLRRGPQDHLSGSLVVLLPRTPG</sequence>
<evidence type="ECO:0000256" key="2">
    <source>
        <dbReference type="ARBA" id="ARBA00022475"/>
    </source>
</evidence>
<evidence type="ECO:0000256" key="3">
    <source>
        <dbReference type="ARBA" id="ARBA00022692"/>
    </source>
</evidence>
<dbReference type="AlphaFoldDB" id="A0A1H9APF9"/>
<evidence type="ECO:0000256" key="4">
    <source>
        <dbReference type="ARBA" id="ARBA00022989"/>
    </source>
</evidence>
<feature type="transmembrane region" description="Helical" evidence="6">
    <location>
        <begin position="48"/>
        <end position="69"/>
    </location>
</feature>
<dbReference type="PANTHER" id="PTHR36115:SF10">
    <property type="entry name" value="RDD DOMAIN-CONTAINING PROTEIN"/>
    <property type="match status" value="1"/>
</dbReference>
<organism evidence="8 9">
    <name type="scientific">Solimonas aquatica</name>
    <dbReference type="NCBI Taxonomy" id="489703"/>
    <lineage>
        <taxon>Bacteria</taxon>
        <taxon>Pseudomonadati</taxon>
        <taxon>Pseudomonadota</taxon>
        <taxon>Gammaproteobacteria</taxon>
        <taxon>Nevskiales</taxon>
        <taxon>Nevskiaceae</taxon>
        <taxon>Solimonas</taxon>
    </lineage>
</organism>
<evidence type="ECO:0000313" key="8">
    <source>
        <dbReference type="EMBL" id="SEP77798.1"/>
    </source>
</evidence>
<gene>
    <name evidence="8" type="ORF">SAMN04488038_101457</name>
</gene>
<dbReference type="InterPro" id="IPR010432">
    <property type="entry name" value="RDD"/>
</dbReference>
<dbReference type="STRING" id="489703.SAMN04488038_101457"/>
<dbReference type="OrthoDB" id="9793824at2"/>
<feature type="transmembrane region" description="Helical" evidence="6">
    <location>
        <begin position="102"/>
        <end position="122"/>
    </location>
</feature>
<feature type="transmembrane region" description="Helical" evidence="6">
    <location>
        <begin position="12"/>
        <end position="36"/>
    </location>
</feature>
<proteinExistence type="predicted"/>
<feature type="domain" description="RDD" evidence="7">
    <location>
        <begin position="10"/>
        <end position="161"/>
    </location>
</feature>
<evidence type="ECO:0000259" key="7">
    <source>
        <dbReference type="Pfam" id="PF06271"/>
    </source>
</evidence>
<keyword evidence="3 6" id="KW-0812">Transmembrane</keyword>
<evidence type="ECO:0000256" key="5">
    <source>
        <dbReference type="ARBA" id="ARBA00023136"/>
    </source>
</evidence>
<keyword evidence="4 6" id="KW-1133">Transmembrane helix</keyword>
<keyword evidence="9" id="KW-1185">Reference proteome</keyword>
<comment type="subcellular location">
    <subcellularLocation>
        <location evidence="1">Cell membrane</location>
        <topology evidence="1">Multi-pass membrane protein</topology>
    </subcellularLocation>
</comment>
<keyword evidence="5 6" id="KW-0472">Membrane</keyword>
<evidence type="ECO:0000256" key="1">
    <source>
        <dbReference type="ARBA" id="ARBA00004651"/>
    </source>
</evidence>
<evidence type="ECO:0000256" key="6">
    <source>
        <dbReference type="SAM" id="Phobius"/>
    </source>
</evidence>
<feature type="transmembrane region" description="Helical" evidence="6">
    <location>
        <begin position="128"/>
        <end position="147"/>
    </location>
</feature>
<dbReference type="Pfam" id="PF06271">
    <property type="entry name" value="RDD"/>
    <property type="match status" value="1"/>
</dbReference>
<accession>A0A1H9APF9</accession>
<keyword evidence="2" id="KW-1003">Cell membrane</keyword>
<evidence type="ECO:0000313" key="9">
    <source>
        <dbReference type="Proteomes" id="UP000199233"/>
    </source>
</evidence>
<dbReference type="Proteomes" id="UP000199233">
    <property type="component" value="Unassembled WGS sequence"/>
</dbReference>
<protein>
    <submittedName>
        <fullName evidence="8">Uncharacterized membrane protein YckC, RDD family</fullName>
    </submittedName>
</protein>
<name>A0A1H9APF9_9GAMM</name>
<dbReference type="GO" id="GO:0005886">
    <property type="term" value="C:plasma membrane"/>
    <property type="evidence" value="ECO:0007669"/>
    <property type="project" value="UniProtKB-SubCell"/>
</dbReference>
<dbReference type="InterPro" id="IPR051791">
    <property type="entry name" value="Pra-immunoreactive"/>
</dbReference>